<evidence type="ECO:0008006" key="3">
    <source>
        <dbReference type="Google" id="ProtNLM"/>
    </source>
</evidence>
<evidence type="ECO:0000313" key="1">
    <source>
        <dbReference type="EMBL" id="WKD51092.1"/>
    </source>
</evidence>
<evidence type="ECO:0000313" key="2">
    <source>
        <dbReference type="Proteomes" id="UP001321520"/>
    </source>
</evidence>
<accession>A0ABY9EFP9</accession>
<sequence>MAVTGVLTTDDLRGILGKEKPSAIERWCQQNNVRYFRGPDGPFTTMDLLHASVGFIPNRGFEQESDNEWRDA</sequence>
<keyword evidence="2" id="KW-1185">Reference proteome</keyword>
<dbReference type="EMBL" id="CP098023">
    <property type="protein sequence ID" value="WKD51092.1"/>
    <property type="molecule type" value="Genomic_DNA"/>
</dbReference>
<name>A0ABY9EFP9_9GAMM</name>
<proteinExistence type="predicted"/>
<gene>
    <name evidence="1" type="ORF">M8T91_06625</name>
</gene>
<organism evidence="1 2">
    <name type="scientific">Microbulbifer spongiae</name>
    <dbReference type="NCBI Taxonomy" id="2944933"/>
    <lineage>
        <taxon>Bacteria</taxon>
        <taxon>Pseudomonadati</taxon>
        <taxon>Pseudomonadota</taxon>
        <taxon>Gammaproteobacteria</taxon>
        <taxon>Cellvibrionales</taxon>
        <taxon>Microbulbiferaceae</taxon>
        <taxon>Microbulbifer</taxon>
    </lineage>
</organism>
<dbReference type="Proteomes" id="UP001321520">
    <property type="component" value="Chromosome"/>
</dbReference>
<protein>
    <recommendedName>
        <fullName evidence="3">DUF4224 domain-containing protein</fullName>
    </recommendedName>
</protein>
<reference evidence="1 2" key="1">
    <citation type="submission" date="2022-05" db="EMBL/GenBank/DDBJ databases">
        <title>Microbulbifer sp. nov., isolated from sponge.</title>
        <authorList>
            <person name="Gao L."/>
        </authorList>
    </citation>
    <scope>NUCLEOTIDE SEQUENCE [LARGE SCALE GENOMIC DNA]</scope>
    <source>
        <strain evidence="1 2">MI-G</strain>
    </source>
</reference>
<dbReference type="RefSeq" id="WP_301418030.1">
    <property type="nucleotide sequence ID" value="NZ_CP098023.1"/>
</dbReference>